<feature type="domain" description="EF-hand" evidence="2">
    <location>
        <begin position="92"/>
        <end position="109"/>
    </location>
</feature>
<dbReference type="PROSITE" id="PS51257">
    <property type="entry name" value="PROKAR_LIPOPROTEIN"/>
    <property type="match status" value="1"/>
</dbReference>
<dbReference type="EMBL" id="PFFQ01000004">
    <property type="protein sequence ID" value="PIW19541.1"/>
    <property type="molecule type" value="Genomic_DNA"/>
</dbReference>
<dbReference type="GO" id="GO:0005509">
    <property type="term" value="F:calcium ion binding"/>
    <property type="evidence" value="ECO:0007669"/>
    <property type="project" value="InterPro"/>
</dbReference>
<feature type="domain" description="EF-hand" evidence="2">
    <location>
        <begin position="162"/>
        <end position="175"/>
    </location>
</feature>
<protein>
    <recommendedName>
        <fullName evidence="2">EF-hand domain-containing protein</fullName>
    </recommendedName>
</protein>
<dbReference type="Proteomes" id="UP000231019">
    <property type="component" value="Unassembled WGS sequence"/>
</dbReference>
<organism evidence="3 4">
    <name type="scientific">bacterium (Candidatus Blackallbacteria) CG17_big_fil_post_rev_8_21_14_2_50_48_46</name>
    <dbReference type="NCBI Taxonomy" id="2014261"/>
    <lineage>
        <taxon>Bacteria</taxon>
        <taxon>Candidatus Blackallbacteria</taxon>
    </lineage>
</organism>
<evidence type="ECO:0000313" key="4">
    <source>
        <dbReference type="Proteomes" id="UP000231019"/>
    </source>
</evidence>
<dbReference type="InterPro" id="IPR011992">
    <property type="entry name" value="EF-hand-dom_pair"/>
</dbReference>
<dbReference type="AlphaFoldDB" id="A0A2M7GBH8"/>
<dbReference type="InterPro" id="IPR018247">
    <property type="entry name" value="EF_Hand_1_Ca_BS"/>
</dbReference>
<evidence type="ECO:0000256" key="1">
    <source>
        <dbReference type="SAM" id="SignalP"/>
    </source>
</evidence>
<dbReference type="Gene3D" id="1.10.238.10">
    <property type="entry name" value="EF-hand"/>
    <property type="match status" value="2"/>
</dbReference>
<evidence type="ECO:0000313" key="3">
    <source>
        <dbReference type="EMBL" id="PIW19541.1"/>
    </source>
</evidence>
<dbReference type="Pfam" id="PF13202">
    <property type="entry name" value="EF-hand_5"/>
    <property type="match status" value="2"/>
</dbReference>
<dbReference type="PROSITE" id="PS00018">
    <property type="entry name" value="EF_HAND_1"/>
    <property type="match status" value="1"/>
</dbReference>
<keyword evidence="1" id="KW-0732">Signal</keyword>
<feature type="signal peptide" evidence="1">
    <location>
        <begin position="1"/>
        <end position="21"/>
    </location>
</feature>
<gene>
    <name evidence="3" type="ORF">COW36_01500</name>
</gene>
<evidence type="ECO:0000259" key="2">
    <source>
        <dbReference type="Pfam" id="PF13202"/>
    </source>
</evidence>
<dbReference type="SUPFAM" id="SSF47473">
    <property type="entry name" value="EF-hand"/>
    <property type="match status" value="1"/>
</dbReference>
<name>A0A2M7GBH8_9BACT</name>
<comment type="caution">
    <text evidence="3">The sequence shown here is derived from an EMBL/GenBank/DDBJ whole genome shotgun (WGS) entry which is preliminary data.</text>
</comment>
<feature type="chain" id="PRO_5014869884" description="EF-hand domain-containing protein" evidence="1">
    <location>
        <begin position="22"/>
        <end position="198"/>
    </location>
</feature>
<dbReference type="InterPro" id="IPR002048">
    <property type="entry name" value="EF_hand_dom"/>
</dbReference>
<accession>A0A2M7GBH8</accession>
<reference evidence="3 4" key="1">
    <citation type="submission" date="2017-09" db="EMBL/GenBank/DDBJ databases">
        <title>Depth-based differentiation of microbial function through sediment-hosted aquifers and enrichment of novel symbionts in the deep terrestrial subsurface.</title>
        <authorList>
            <person name="Probst A.J."/>
            <person name="Ladd B."/>
            <person name="Jarett J.K."/>
            <person name="Geller-Mcgrath D.E."/>
            <person name="Sieber C.M."/>
            <person name="Emerson J.B."/>
            <person name="Anantharaman K."/>
            <person name="Thomas B.C."/>
            <person name="Malmstrom R."/>
            <person name="Stieglmeier M."/>
            <person name="Klingl A."/>
            <person name="Woyke T."/>
            <person name="Ryan C.M."/>
            <person name="Banfield J.F."/>
        </authorList>
    </citation>
    <scope>NUCLEOTIDE SEQUENCE [LARGE SCALE GENOMIC DNA]</scope>
    <source>
        <strain evidence="3">CG17_big_fil_post_rev_8_21_14_2_50_48_46</strain>
    </source>
</reference>
<sequence length="198" mass="22541">MKRFLLAAVATSALFTSCASQTLPLVTQPRMTAPVSQLSRQSTVRSDEGLRKGVVELRKVRFQKWDTNISGFLTPDEVSDEQMALPGVITGFKDYDSNGDGKIYLEEFLREDTIQFWMGVIRPKLDELFSKHDLDGNRLITQNENAKLKLFFSPWPKLKGGDLNSDGVITFSEFEDAYMEILPFFQQTSEKQQTLPQF</sequence>
<proteinExistence type="predicted"/>